<name>A0A0V1IJZ8_9BILA</name>
<dbReference type="AlphaFoldDB" id="A0A0V1IJZ8"/>
<feature type="non-terminal residue" evidence="1">
    <location>
        <position position="1"/>
    </location>
</feature>
<gene>
    <name evidence="1" type="ORF">T02_16100</name>
</gene>
<dbReference type="EMBL" id="JYDW01004239">
    <property type="protein sequence ID" value="KRZ23119.1"/>
    <property type="molecule type" value="Genomic_DNA"/>
</dbReference>
<feature type="non-terminal residue" evidence="1">
    <location>
        <position position="34"/>
    </location>
</feature>
<dbReference type="Proteomes" id="UP000054721">
    <property type="component" value="Unassembled WGS sequence"/>
</dbReference>
<evidence type="ECO:0000313" key="2">
    <source>
        <dbReference type="Proteomes" id="UP000054721"/>
    </source>
</evidence>
<comment type="caution">
    <text evidence="1">The sequence shown here is derived from an EMBL/GenBank/DDBJ whole genome shotgun (WGS) entry which is preliminary data.</text>
</comment>
<accession>A0A0V1IJZ8</accession>
<proteinExistence type="predicted"/>
<sequence>LGQEAELSISYSVARLSVGNRRFSGSSSTRKKYI</sequence>
<evidence type="ECO:0000313" key="1">
    <source>
        <dbReference type="EMBL" id="KRZ23119.1"/>
    </source>
</evidence>
<reference evidence="1 2" key="1">
    <citation type="submission" date="2015-05" db="EMBL/GenBank/DDBJ databases">
        <title>Evolution of Trichinella species and genotypes.</title>
        <authorList>
            <person name="Korhonen P.K."/>
            <person name="Edoardo P."/>
            <person name="Giuseppe L.R."/>
            <person name="Gasser R.B."/>
        </authorList>
    </citation>
    <scope>NUCLEOTIDE SEQUENCE [LARGE SCALE GENOMIC DNA]</scope>
    <source>
        <strain evidence="1">ISS10</strain>
    </source>
</reference>
<organism evidence="1 2">
    <name type="scientific">Trichinella nativa</name>
    <dbReference type="NCBI Taxonomy" id="6335"/>
    <lineage>
        <taxon>Eukaryota</taxon>
        <taxon>Metazoa</taxon>
        <taxon>Ecdysozoa</taxon>
        <taxon>Nematoda</taxon>
        <taxon>Enoplea</taxon>
        <taxon>Dorylaimia</taxon>
        <taxon>Trichinellida</taxon>
        <taxon>Trichinellidae</taxon>
        <taxon>Trichinella</taxon>
    </lineage>
</organism>
<keyword evidence="2" id="KW-1185">Reference proteome</keyword>
<protein>
    <submittedName>
        <fullName evidence="1">Uncharacterized protein</fullName>
    </submittedName>
</protein>